<evidence type="ECO:0000259" key="7">
    <source>
        <dbReference type="SMART" id="SM00905"/>
    </source>
</evidence>
<dbReference type="Proteomes" id="UP001559623">
    <property type="component" value="Unassembled WGS sequence"/>
</dbReference>
<dbReference type="PANTHER" id="PTHR42844">
    <property type="entry name" value="DIHYDRONEOPTERIN ALDOLASE 1-RELATED"/>
    <property type="match status" value="1"/>
</dbReference>
<evidence type="ECO:0000313" key="8">
    <source>
        <dbReference type="EMBL" id="MEX5286071.1"/>
    </source>
</evidence>
<organism evidence="8 9">
    <name type="scientific">Selenomonas sputigena</name>
    <dbReference type="NCBI Taxonomy" id="69823"/>
    <lineage>
        <taxon>Bacteria</taxon>
        <taxon>Bacillati</taxon>
        <taxon>Bacillota</taxon>
        <taxon>Negativicutes</taxon>
        <taxon>Selenomonadales</taxon>
        <taxon>Selenomonadaceae</taxon>
        <taxon>Selenomonas</taxon>
    </lineage>
</organism>
<dbReference type="NCBIfam" id="TIGR00525">
    <property type="entry name" value="folB"/>
    <property type="match status" value="1"/>
</dbReference>
<accession>A0ABV3X789</accession>
<keyword evidence="9" id="KW-1185">Reference proteome</keyword>
<dbReference type="InterPro" id="IPR043133">
    <property type="entry name" value="GTP-CH-I_C/QueF"/>
</dbReference>
<gene>
    <name evidence="8" type="primary">folB</name>
    <name evidence="8" type="ORF">QCO44_10585</name>
</gene>
<protein>
    <recommendedName>
        <fullName evidence="6">7,8-dihydroneopterin aldolase</fullName>
        <ecNumber evidence="6">4.1.2.25</ecNumber>
    </recommendedName>
</protein>
<dbReference type="NCBIfam" id="TIGR00526">
    <property type="entry name" value="folB_dom"/>
    <property type="match status" value="1"/>
</dbReference>
<feature type="domain" description="Dihydroneopterin aldolase/epimerase" evidence="7">
    <location>
        <begin position="4"/>
        <end position="118"/>
    </location>
</feature>
<dbReference type="InterPro" id="IPR006157">
    <property type="entry name" value="FolB_dom"/>
</dbReference>
<dbReference type="GO" id="GO:0004150">
    <property type="term" value="F:dihydroneopterin aldolase activity"/>
    <property type="evidence" value="ECO:0007669"/>
    <property type="project" value="UniProtKB-EC"/>
</dbReference>
<dbReference type="Pfam" id="PF02152">
    <property type="entry name" value="FolB"/>
    <property type="match status" value="1"/>
</dbReference>
<evidence type="ECO:0000256" key="3">
    <source>
        <dbReference type="ARBA" id="ARBA00005708"/>
    </source>
</evidence>
<proteinExistence type="inferred from homology"/>
<sequence length="120" mass="13575">MAKIRLMNMLFYGFQGIYEYEKEQGAKFSVDVEMVTRDDKACDTDRLEDGAVDAASVYPLIQDTVEETKVNLLMTLAAKTGDRILKKFPQVVEVTTRIRKQAVPIHGPLDYVEVEVTRSA</sequence>
<reference evidence="8 9" key="1">
    <citation type="submission" date="2023-04" db="EMBL/GenBank/DDBJ databases">
        <title>Genome Sequence of Selenomonas sputigena ATCC 33150.</title>
        <authorList>
            <person name="Miller D.P."/>
            <person name="Anvari S."/>
            <person name="Polson S.W."/>
            <person name="Macdonald M."/>
            <person name="Mcdowell J.V."/>
        </authorList>
    </citation>
    <scope>NUCLEOTIDE SEQUENCE [LARGE SCALE GENOMIC DNA]</scope>
    <source>
        <strain evidence="8 9">ATCC 33150</strain>
    </source>
</reference>
<comment type="function">
    <text evidence="6">Catalyzes the conversion of 7,8-dihydroneopterin to 6-hydroxymethyl-7,8-dihydropterin.</text>
</comment>
<comment type="similarity">
    <text evidence="3 6">Belongs to the DHNA family.</text>
</comment>
<evidence type="ECO:0000256" key="5">
    <source>
        <dbReference type="ARBA" id="ARBA00023239"/>
    </source>
</evidence>
<dbReference type="RefSeq" id="WP_368847787.1">
    <property type="nucleotide sequence ID" value="NZ_CP194411.1"/>
</dbReference>
<evidence type="ECO:0000256" key="2">
    <source>
        <dbReference type="ARBA" id="ARBA00005013"/>
    </source>
</evidence>
<dbReference type="EC" id="4.1.2.25" evidence="6"/>
<dbReference type="InterPro" id="IPR006156">
    <property type="entry name" value="Dihydroneopterin_aldolase"/>
</dbReference>
<comment type="pathway">
    <text evidence="2 6">Cofactor biosynthesis; tetrahydrofolate biosynthesis; 2-amino-4-hydroxy-6-hydroxymethyl-7,8-dihydropteridine diphosphate from 7,8-dihydroneopterin triphosphate: step 3/4.</text>
</comment>
<evidence type="ECO:0000256" key="4">
    <source>
        <dbReference type="ARBA" id="ARBA00022909"/>
    </source>
</evidence>
<dbReference type="EMBL" id="JARVLH010000007">
    <property type="protein sequence ID" value="MEX5286071.1"/>
    <property type="molecule type" value="Genomic_DNA"/>
</dbReference>
<dbReference type="SUPFAM" id="SSF55620">
    <property type="entry name" value="Tetrahydrobiopterin biosynthesis enzymes-like"/>
    <property type="match status" value="1"/>
</dbReference>
<name>A0ABV3X789_9FIRM</name>
<evidence type="ECO:0000256" key="6">
    <source>
        <dbReference type="RuleBase" id="RU362079"/>
    </source>
</evidence>
<comment type="catalytic activity">
    <reaction evidence="1 6">
        <text>7,8-dihydroneopterin = 6-hydroxymethyl-7,8-dihydropterin + glycolaldehyde</text>
        <dbReference type="Rhea" id="RHEA:10540"/>
        <dbReference type="ChEBI" id="CHEBI:17001"/>
        <dbReference type="ChEBI" id="CHEBI:17071"/>
        <dbReference type="ChEBI" id="CHEBI:44841"/>
        <dbReference type="EC" id="4.1.2.25"/>
    </reaction>
</comment>
<evidence type="ECO:0000256" key="1">
    <source>
        <dbReference type="ARBA" id="ARBA00001353"/>
    </source>
</evidence>
<dbReference type="PANTHER" id="PTHR42844:SF1">
    <property type="entry name" value="DIHYDRONEOPTERIN ALDOLASE 1-RELATED"/>
    <property type="match status" value="1"/>
</dbReference>
<keyword evidence="4 6" id="KW-0289">Folate biosynthesis</keyword>
<evidence type="ECO:0000313" key="9">
    <source>
        <dbReference type="Proteomes" id="UP001559623"/>
    </source>
</evidence>
<dbReference type="Gene3D" id="3.30.1130.10">
    <property type="match status" value="1"/>
</dbReference>
<comment type="caution">
    <text evidence="8">The sequence shown here is derived from an EMBL/GenBank/DDBJ whole genome shotgun (WGS) entry which is preliminary data.</text>
</comment>
<keyword evidence="5 6" id="KW-0456">Lyase</keyword>
<dbReference type="SMART" id="SM00905">
    <property type="entry name" value="FolB"/>
    <property type="match status" value="1"/>
</dbReference>